<feature type="chain" id="PRO_5019015971" evidence="3">
    <location>
        <begin position="21"/>
        <end position="327"/>
    </location>
</feature>
<name>A0A431WAX1_9GAMM</name>
<evidence type="ECO:0000313" key="5">
    <source>
        <dbReference type="Proteomes" id="UP000282060"/>
    </source>
</evidence>
<evidence type="ECO:0000256" key="3">
    <source>
        <dbReference type="SAM" id="SignalP"/>
    </source>
</evidence>
<sequence length="327" mass="37016">MKFKWIMLVIAVFGVAPISASQLNIYGQDAERVHVDSTEFPISPDQTDSDLTYSALSYSEQSYPEQGISGQTDESDIAADIEGTDSDVGRSEPSDAEVTTPEITVTYVDPRDPIEGFNRAMWDFNYLYLDRYFYRPVAHGYNDYVPRPVKTGIHNFVSNLDEPSSLVNNTLQGKWGWAANAGGRFTINSTMGLLGVIDVADMMGLPRKQDEFNEVLGYYGVPNGPYFMAPFLGPYVTREVASFWVDGLYFPISEITVWQSLLKWGLENLHRRAGAIDQERLVDNALDPYTFVKEAYFQHMDYKVYDGDVPVDLDEDELLDEFMQELD</sequence>
<protein>
    <submittedName>
        <fullName evidence="4">VacJ family lipoprotein</fullName>
    </submittedName>
</protein>
<proteinExistence type="inferred from homology"/>
<dbReference type="Proteomes" id="UP000282060">
    <property type="component" value="Unassembled WGS sequence"/>
</dbReference>
<dbReference type="PRINTS" id="PR01805">
    <property type="entry name" value="VACJLIPOPROT"/>
</dbReference>
<keyword evidence="5" id="KW-1185">Reference proteome</keyword>
<dbReference type="EMBL" id="RXNV01000003">
    <property type="protein sequence ID" value="RTR32547.1"/>
    <property type="molecule type" value="Genomic_DNA"/>
</dbReference>
<comment type="caution">
    <text evidence="4">The sequence shown here is derived from an EMBL/GenBank/DDBJ whole genome shotgun (WGS) entry which is preliminary data.</text>
</comment>
<keyword evidence="2 3" id="KW-0732">Signal</keyword>
<accession>A0A431WAX1</accession>
<dbReference type="PANTHER" id="PTHR30035">
    <property type="entry name" value="LIPOPROTEIN VACJ-RELATED"/>
    <property type="match status" value="1"/>
</dbReference>
<dbReference type="OrthoDB" id="9785326at2"/>
<reference evidence="4 5" key="1">
    <citation type="submission" date="2018-12" db="EMBL/GenBank/DDBJ databases">
        <authorList>
            <person name="Yu L."/>
        </authorList>
    </citation>
    <scope>NUCLEOTIDE SEQUENCE [LARGE SCALE GENOMIC DNA]</scope>
    <source>
        <strain evidence="4 5">HAW-EB5</strain>
    </source>
</reference>
<dbReference type="InterPro" id="IPR007428">
    <property type="entry name" value="MlaA"/>
</dbReference>
<dbReference type="GO" id="GO:0016020">
    <property type="term" value="C:membrane"/>
    <property type="evidence" value="ECO:0007669"/>
    <property type="project" value="InterPro"/>
</dbReference>
<dbReference type="GO" id="GO:0120010">
    <property type="term" value="P:intermembrane phospholipid transfer"/>
    <property type="evidence" value="ECO:0007669"/>
    <property type="project" value="TreeGrafter"/>
</dbReference>
<keyword evidence="4" id="KW-0449">Lipoprotein</keyword>
<gene>
    <name evidence="4" type="ORF">EKG39_09200</name>
</gene>
<evidence type="ECO:0000313" key="4">
    <source>
        <dbReference type="EMBL" id="RTR32547.1"/>
    </source>
</evidence>
<organism evidence="4 5">
    <name type="scientific">Shewanella atlantica</name>
    <dbReference type="NCBI Taxonomy" id="271099"/>
    <lineage>
        <taxon>Bacteria</taxon>
        <taxon>Pseudomonadati</taxon>
        <taxon>Pseudomonadota</taxon>
        <taxon>Gammaproteobacteria</taxon>
        <taxon>Alteromonadales</taxon>
        <taxon>Shewanellaceae</taxon>
        <taxon>Shewanella</taxon>
    </lineage>
</organism>
<dbReference type="Pfam" id="PF04333">
    <property type="entry name" value="MlaA"/>
    <property type="match status" value="1"/>
</dbReference>
<dbReference type="AlphaFoldDB" id="A0A431WAX1"/>
<comment type="similarity">
    <text evidence="1">Belongs to the MlaA family.</text>
</comment>
<evidence type="ECO:0000256" key="2">
    <source>
        <dbReference type="ARBA" id="ARBA00022729"/>
    </source>
</evidence>
<feature type="signal peptide" evidence="3">
    <location>
        <begin position="1"/>
        <end position="20"/>
    </location>
</feature>
<evidence type="ECO:0000256" key="1">
    <source>
        <dbReference type="ARBA" id="ARBA00010634"/>
    </source>
</evidence>
<dbReference type="PANTHER" id="PTHR30035:SF3">
    <property type="entry name" value="INTERMEMBRANE PHOSPHOLIPID TRANSPORT SYSTEM LIPOPROTEIN MLAA"/>
    <property type="match status" value="1"/>
</dbReference>